<name>A0ABV7Z7Q9_9DEIO</name>
<evidence type="ECO:0000313" key="2">
    <source>
        <dbReference type="Proteomes" id="UP001595803"/>
    </source>
</evidence>
<dbReference type="EMBL" id="JBHRZG010000011">
    <property type="protein sequence ID" value="MFC3833457.1"/>
    <property type="molecule type" value="Genomic_DNA"/>
</dbReference>
<protein>
    <submittedName>
        <fullName evidence="1">Uncharacterized protein</fullName>
    </submittedName>
</protein>
<reference evidence="2" key="1">
    <citation type="journal article" date="2019" name="Int. J. Syst. Evol. Microbiol.">
        <title>The Global Catalogue of Microorganisms (GCM) 10K type strain sequencing project: providing services to taxonomists for standard genome sequencing and annotation.</title>
        <authorList>
            <consortium name="The Broad Institute Genomics Platform"/>
            <consortium name="The Broad Institute Genome Sequencing Center for Infectious Disease"/>
            <person name="Wu L."/>
            <person name="Ma J."/>
        </authorList>
    </citation>
    <scope>NUCLEOTIDE SEQUENCE [LARGE SCALE GENOMIC DNA]</scope>
    <source>
        <strain evidence="2">CCTCC AB 2017081</strain>
    </source>
</reference>
<dbReference type="RefSeq" id="WP_380102033.1">
    <property type="nucleotide sequence ID" value="NZ_JBHRZG010000011.1"/>
</dbReference>
<keyword evidence="2" id="KW-1185">Reference proteome</keyword>
<evidence type="ECO:0000313" key="1">
    <source>
        <dbReference type="EMBL" id="MFC3833457.1"/>
    </source>
</evidence>
<sequence>MTDPTIDAAERIQQLGQVQDALVREIARLKQTTLEQEAQLWVRRPHQALSERRLWWPVTLIRRDSVLGGPVIRTPRGVRITPRWTFCSRHGSQRPYGVIQYVTIGPVIVRLGYRPALEEWHADRSRHFRTMWTAARGRAHEHALRELARAETRALATDLP</sequence>
<proteinExistence type="predicted"/>
<comment type="caution">
    <text evidence="1">The sequence shown here is derived from an EMBL/GenBank/DDBJ whole genome shotgun (WGS) entry which is preliminary data.</text>
</comment>
<accession>A0ABV7Z7Q9</accession>
<organism evidence="1 2">
    <name type="scientific">Deinococcus rufus</name>
    <dbReference type="NCBI Taxonomy" id="2136097"/>
    <lineage>
        <taxon>Bacteria</taxon>
        <taxon>Thermotogati</taxon>
        <taxon>Deinococcota</taxon>
        <taxon>Deinococci</taxon>
        <taxon>Deinococcales</taxon>
        <taxon>Deinococcaceae</taxon>
        <taxon>Deinococcus</taxon>
    </lineage>
</organism>
<dbReference type="Proteomes" id="UP001595803">
    <property type="component" value="Unassembled WGS sequence"/>
</dbReference>
<gene>
    <name evidence="1" type="ORF">ACFOSB_11375</name>
</gene>